<dbReference type="Pfam" id="PF00027">
    <property type="entry name" value="cNMP_binding"/>
    <property type="match status" value="1"/>
</dbReference>
<comment type="caution">
    <text evidence="5">The sequence shown here is derived from an EMBL/GenBank/DDBJ whole genome shotgun (WGS) entry which is preliminary data.</text>
</comment>
<evidence type="ECO:0000256" key="3">
    <source>
        <dbReference type="ARBA" id="ARBA00023163"/>
    </source>
</evidence>
<dbReference type="RefSeq" id="WP_119016898.1">
    <property type="nucleotide sequence ID" value="NZ_QXEV01000034.1"/>
</dbReference>
<evidence type="ECO:0000256" key="2">
    <source>
        <dbReference type="ARBA" id="ARBA00023125"/>
    </source>
</evidence>
<protein>
    <submittedName>
        <fullName evidence="5">CRP-like cAMP-binding protein</fullName>
    </submittedName>
</protein>
<evidence type="ECO:0000313" key="5">
    <source>
        <dbReference type="EMBL" id="RIA64843.1"/>
    </source>
</evidence>
<dbReference type="GO" id="GO:0006355">
    <property type="term" value="P:regulation of DNA-templated transcription"/>
    <property type="evidence" value="ECO:0007669"/>
    <property type="project" value="InterPro"/>
</dbReference>
<keyword evidence="2" id="KW-0238">DNA-binding</keyword>
<keyword evidence="3" id="KW-0804">Transcription</keyword>
<dbReference type="AlphaFoldDB" id="A0A397QTU1"/>
<keyword evidence="1" id="KW-0805">Transcription regulation</keyword>
<gene>
    <name evidence="5" type="ORF">EI71_01832</name>
</gene>
<dbReference type="InterPro" id="IPR000595">
    <property type="entry name" value="cNMP-bd_dom"/>
</dbReference>
<keyword evidence="6" id="KW-1185">Reference proteome</keyword>
<evidence type="ECO:0000259" key="4">
    <source>
        <dbReference type="PROSITE" id="PS50042"/>
    </source>
</evidence>
<dbReference type="Gene3D" id="2.60.120.10">
    <property type="entry name" value="Jelly Rolls"/>
    <property type="match status" value="1"/>
</dbReference>
<feature type="domain" description="Cyclic nucleotide-binding" evidence="4">
    <location>
        <begin position="4"/>
        <end position="74"/>
    </location>
</feature>
<dbReference type="InterPro" id="IPR036390">
    <property type="entry name" value="WH_DNA-bd_sf"/>
</dbReference>
<dbReference type="InterPro" id="IPR014710">
    <property type="entry name" value="RmlC-like_jellyroll"/>
</dbReference>
<evidence type="ECO:0000313" key="6">
    <source>
        <dbReference type="Proteomes" id="UP000266506"/>
    </source>
</evidence>
<dbReference type="InterPro" id="IPR012318">
    <property type="entry name" value="HTH_CRP"/>
</dbReference>
<dbReference type="GO" id="GO:0003677">
    <property type="term" value="F:DNA binding"/>
    <property type="evidence" value="ECO:0007669"/>
    <property type="project" value="UniProtKB-KW"/>
</dbReference>
<dbReference type="Proteomes" id="UP000266506">
    <property type="component" value="Unassembled WGS sequence"/>
</dbReference>
<dbReference type="PROSITE" id="PS50042">
    <property type="entry name" value="CNMP_BINDING_3"/>
    <property type="match status" value="1"/>
</dbReference>
<dbReference type="InterPro" id="IPR018490">
    <property type="entry name" value="cNMP-bd_dom_sf"/>
</dbReference>
<dbReference type="InParanoid" id="A0A397QTU1"/>
<dbReference type="SUPFAM" id="SSF46785">
    <property type="entry name" value="Winged helix' DNA-binding domain"/>
    <property type="match status" value="1"/>
</dbReference>
<dbReference type="EMBL" id="QXEV01000034">
    <property type="protein sequence ID" value="RIA64843.1"/>
    <property type="molecule type" value="Genomic_DNA"/>
</dbReference>
<dbReference type="OrthoDB" id="9774616at2"/>
<accession>A0A397QTU1</accession>
<dbReference type="SUPFAM" id="SSF51206">
    <property type="entry name" value="cAMP-binding domain-like"/>
    <property type="match status" value="1"/>
</dbReference>
<organism evidence="5 6">
    <name type="scientific">Anaeroplasma bactoclasticum</name>
    <dbReference type="NCBI Taxonomy" id="2088"/>
    <lineage>
        <taxon>Bacteria</taxon>
        <taxon>Bacillati</taxon>
        <taxon>Mycoplasmatota</taxon>
        <taxon>Mollicutes</taxon>
        <taxon>Anaeroplasmatales</taxon>
        <taxon>Anaeroplasmataceae</taxon>
        <taxon>Anaeroplasma</taxon>
    </lineage>
</organism>
<sequence length="210" mass="24522">MNELFYKIPEADKKTLLLNLRAIQSTFPSGVIVFNAENNNTIGIIDSGIVQIIRNDYNGDRVLVEELSKNQIFGARISSITSNDYEVVSVSPCKITFIDFNEIYSERIKKLPSFKQLQENLIHIMSDIILKRNERIQVLSQKTIRERLLEYFKLMSRQQKSKNITLPFTYTELADYLGINRCAMYRELANLKDEKQISINKKVISLYFYF</sequence>
<evidence type="ECO:0000256" key="1">
    <source>
        <dbReference type="ARBA" id="ARBA00023015"/>
    </source>
</evidence>
<proteinExistence type="predicted"/>
<reference evidence="5 6" key="1">
    <citation type="submission" date="2018-08" db="EMBL/GenBank/DDBJ databases">
        <title>Genomic Encyclopedia of Archaeal and Bacterial Type Strains, Phase II (KMG-II): from individual species to whole genera.</title>
        <authorList>
            <person name="Goeker M."/>
        </authorList>
    </citation>
    <scope>NUCLEOTIDE SEQUENCE [LARGE SCALE GENOMIC DNA]</scope>
    <source>
        <strain evidence="5 6">ATCC 27112</strain>
    </source>
</reference>
<dbReference type="Pfam" id="PF13545">
    <property type="entry name" value="HTH_Crp_2"/>
    <property type="match status" value="1"/>
</dbReference>
<name>A0A397QTU1_9MOLU</name>